<sequence length="170" mass="18109">MQWQPDPEHAALARRAADVDAPPVLADDVIGHRQAESGPLADRLGGVEGLEDVLHDLRRHALAGVFDLDPGKARVGAGTEGDGAVLVDGVGCVDQQVHHHLVDLRQDAGHWWEGGVFAHHVCLVLEFVPHHIERAFDTGVQVCIRPLGLIDAGKVLQVGDDLAHTVDAAA</sequence>
<accession>A0A645IQ85</accession>
<name>A0A645IQ85_9ZZZZ</name>
<comment type="caution">
    <text evidence="1">The sequence shown here is derived from an EMBL/GenBank/DDBJ whole genome shotgun (WGS) entry which is preliminary data.</text>
</comment>
<gene>
    <name evidence="1" type="ORF">SDC9_201165</name>
</gene>
<evidence type="ECO:0000313" key="1">
    <source>
        <dbReference type="EMBL" id="MPN53501.1"/>
    </source>
</evidence>
<dbReference type="EMBL" id="VSSQ01120666">
    <property type="protein sequence ID" value="MPN53501.1"/>
    <property type="molecule type" value="Genomic_DNA"/>
</dbReference>
<reference evidence="1" key="1">
    <citation type="submission" date="2019-08" db="EMBL/GenBank/DDBJ databases">
        <authorList>
            <person name="Kucharzyk K."/>
            <person name="Murdoch R.W."/>
            <person name="Higgins S."/>
            <person name="Loffler F."/>
        </authorList>
    </citation>
    <scope>NUCLEOTIDE SEQUENCE</scope>
</reference>
<proteinExistence type="predicted"/>
<dbReference type="AlphaFoldDB" id="A0A645IQ85"/>
<protein>
    <submittedName>
        <fullName evidence="1">Uncharacterized protein</fullName>
    </submittedName>
</protein>
<organism evidence="1">
    <name type="scientific">bioreactor metagenome</name>
    <dbReference type="NCBI Taxonomy" id="1076179"/>
    <lineage>
        <taxon>unclassified sequences</taxon>
        <taxon>metagenomes</taxon>
        <taxon>ecological metagenomes</taxon>
    </lineage>
</organism>